<organism evidence="1">
    <name type="scientific">uncultured Caudovirales phage</name>
    <dbReference type="NCBI Taxonomy" id="2100421"/>
    <lineage>
        <taxon>Viruses</taxon>
        <taxon>Duplodnaviria</taxon>
        <taxon>Heunggongvirae</taxon>
        <taxon>Uroviricota</taxon>
        <taxon>Caudoviricetes</taxon>
        <taxon>Peduoviridae</taxon>
        <taxon>Maltschvirus</taxon>
        <taxon>Maltschvirus maltsch</taxon>
    </lineage>
</organism>
<gene>
    <name evidence="2" type="ORF">UFOVP181_451</name>
    <name evidence="1" type="ORF">UFOVP57_190</name>
</gene>
<proteinExistence type="predicted"/>
<evidence type="ECO:0000313" key="2">
    <source>
        <dbReference type="EMBL" id="CAB5209364.1"/>
    </source>
</evidence>
<dbReference type="EMBL" id="LR798231">
    <property type="protein sequence ID" value="CAB5209364.1"/>
    <property type="molecule type" value="Genomic_DNA"/>
</dbReference>
<sequence length="82" mass="9416">MRKLTYTTQSNRYYIGETTSGATNDIFITDGKCILKLEDCLIWDSETFTLDEFDDIVSKLIETELTGQTFFDLEGWSLEDVA</sequence>
<reference evidence="1" key="1">
    <citation type="submission" date="2020-04" db="EMBL/GenBank/DDBJ databases">
        <authorList>
            <person name="Chiriac C."/>
            <person name="Salcher M."/>
            <person name="Ghai R."/>
            <person name="Kavagutti S V."/>
        </authorList>
    </citation>
    <scope>NUCLEOTIDE SEQUENCE</scope>
</reference>
<dbReference type="EMBL" id="LR796187">
    <property type="protein sequence ID" value="CAB4125695.1"/>
    <property type="molecule type" value="Genomic_DNA"/>
</dbReference>
<evidence type="ECO:0000313" key="1">
    <source>
        <dbReference type="EMBL" id="CAB4125695.1"/>
    </source>
</evidence>
<name>A0A6J5KWT9_9CAUD</name>
<protein>
    <submittedName>
        <fullName evidence="1">Uncharacterized protein</fullName>
    </submittedName>
</protein>
<accession>A0A6J5KWT9</accession>